<dbReference type="InterPro" id="IPR002347">
    <property type="entry name" value="SDR_fam"/>
</dbReference>
<evidence type="ECO:0000313" key="4">
    <source>
        <dbReference type="Proteomes" id="UP000032180"/>
    </source>
</evidence>
<dbReference type="SUPFAM" id="SSF51735">
    <property type="entry name" value="NAD(P)-binding Rossmann-fold domains"/>
    <property type="match status" value="1"/>
</dbReference>
<dbReference type="InterPro" id="IPR036291">
    <property type="entry name" value="NAD(P)-bd_dom_sf"/>
</dbReference>
<protein>
    <submittedName>
        <fullName evidence="3">Uncharacterized protein</fullName>
    </submittedName>
</protein>
<accession>A0A0D9XQ20</accession>
<reference evidence="4" key="2">
    <citation type="submission" date="2013-12" db="EMBL/GenBank/DDBJ databases">
        <authorList>
            <person name="Yu Y."/>
            <person name="Lee S."/>
            <person name="de Baynast K."/>
            <person name="Wissotski M."/>
            <person name="Liu L."/>
            <person name="Talag J."/>
            <person name="Goicoechea J."/>
            <person name="Angelova A."/>
            <person name="Jetty R."/>
            <person name="Kudrna D."/>
            <person name="Golser W."/>
            <person name="Rivera L."/>
            <person name="Zhang J."/>
            <person name="Wing R."/>
        </authorList>
    </citation>
    <scope>NUCLEOTIDE SEQUENCE</scope>
</reference>
<dbReference type="InterPro" id="IPR045000">
    <property type="entry name" value="TR"/>
</dbReference>
<dbReference type="EnsemblPlants" id="LPERR11G05240.1">
    <property type="protein sequence ID" value="LPERR11G05240.1"/>
    <property type="gene ID" value="LPERR11G05240"/>
</dbReference>
<dbReference type="Gramene" id="LPERR11G05240.1">
    <property type="protein sequence ID" value="LPERR11G05240.1"/>
    <property type="gene ID" value="LPERR11G05240"/>
</dbReference>
<dbReference type="GO" id="GO:0016491">
    <property type="term" value="F:oxidoreductase activity"/>
    <property type="evidence" value="ECO:0007669"/>
    <property type="project" value="UniProtKB-KW"/>
</dbReference>
<dbReference type="AlphaFoldDB" id="A0A0D9XQ20"/>
<dbReference type="PANTHER" id="PTHR42898">
    <property type="entry name" value="TROPINONE REDUCTASE"/>
    <property type="match status" value="1"/>
</dbReference>
<evidence type="ECO:0000256" key="1">
    <source>
        <dbReference type="ARBA" id="ARBA00022857"/>
    </source>
</evidence>
<keyword evidence="1" id="KW-0521">NADP</keyword>
<proteinExistence type="predicted"/>
<name>A0A0D9XQ20_9ORYZ</name>
<dbReference type="Pfam" id="PF00106">
    <property type="entry name" value="adh_short"/>
    <property type="match status" value="1"/>
</dbReference>
<dbReference type="Gene3D" id="3.40.50.720">
    <property type="entry name" value="NAD(P)-binding Rossmann-like Domain"/>
    <property type="match status" value="1"/>
</dbReference>
<keyword evidence="2" id="KW-0560">Oxidoreductase</keyword>
<dbReference type="PANTHER" id="PTHR42898:SF5">
    <property type="entry name" value="OS01G0930900 PROTEIN"/>
    <property type="match status" value="1"/>
</dbReference>
<dbReference type="STRING" id="77586.A0A0D9XQ20"/>
<dbReference type="HOGENOM" id="CLU_010194_41_0_1"/>
<keyword evidence="4" id="KW-1185">Reference proteome</keyword>
<evidence type="ECO:0000313" key="3">
    <source>
        <dbReference type="EnsemblPlants" id="LPERR11G05240.1"/>
    </source>
</evidence>
<dbReference type="eggNOG" id="KOG0725">
    <property type="taxonomic scope" value="Eukaryota"/>
</dbReference>
<reference evidence="3 4" key="1">
    <citation type="submission" date="2012-08" db="EMBL/GenBank/DDBJ databases">
        <title>Oryza genome evolution.</title>
        <authorList>
            <person name="Wing R.A."/>
        </authorList>
    </citation>
    <scope>NUCLEOTIDE SEQUENCE</scope>
</reference>
<evidence type="ECO:0000256" key="2">
    <source>
        <dbReference type="ARBA" id="ARBA00023002"/>
    </source>
</evidence>
<sequence length="152" mass="16324">MAAPAPASRSQRWSLVGKTAIVTDGTKCIGVGTLHPHKQFIKQVVRMRAIVEELARFGVRMHTCSRNDADLYAADGDGEITGSVCDVSARGDREALVAAARKVIDGRLDILVNNVGQMLFATAANTSPTDYARIMATNLESSFHLSQLLAPK</sequence>
<reference evidence="3" key="3">
    <citation type="submission" date="2015-04" db="UniProtKB">
        <authorList>
            <consortium name="EnsemblPlants"/>
        </authorList>
    </citation>
    <scope>IDENTIFICATION</scope>
</reference>
<organism evidence="3 4">
    <name type="scientific">Leersia perrieri</name>
    <dbReference type="NCBI Taxonomy" id="77586"/>
    <lineage>
        <taxon>Eukaryota</taxon>
        <taxon>Viridiplantae</taxon>
        <taxon>Streptophyta</taxon>
        <taxon>Embryophyta</taxon>
        <taxon>Tracheophyta</taxon>
        <taxon>Spermatophyta</taxon>
        <taxon>Magnoliopsida</taxon>
        <taxon>Liliopsida</taxon>
        <taxon>Poales</taxon>
        <taxon>Poaceae</taxon>
        <taxon>BOP clade</taxon>
        <taxon>Oryzoideae</taxon>
        <taxon>Oryzeae</taxon>
        <taxon>Oryzinae</taxon>
        <taxon>Leersia</taxon>
    </lineage>
</organism>
<dbReference type="Proteomes" id="UP000032180">
    <property type="component" value="Chromosome 11"/>
</dbReference>